<evidence type="ECO:0000313" key="2">
    <source>
        <dbReference type="EMBL" id="KAF0720859.1"/>
    </source>
</evidence>
<feature type="transmembrane region" description="Helical" evidence="1">
    <location>
        <begin position="20"/>
        <end position="38"/>
    </location>
</feature>
<keyword evidence="3" id="KW-1185">Reference proteome</keyword>
<reference evidence="2 3" key="1">
    <citation type="submission" date="2019-08" db="EMBL/GenBank/DDBJ databases">
        <title>Whole genome of Aphis craccivora.</title>
        <authorList>
            <person name="Voronova N.V."/>
            <person name="Shulinski R.S."/>
            <person name="Bandarenka Y.V."/>
            <person name="Zhorov D.G."/>
            <person name="Warner D."/>
        </authorList>
    </citation>
    <scope>NUCLEOTIDE SEQUENCE [LARGE SCALE GENOMIC DNA]</scope>
    <source>
        <strain evidence="2">180601</strain>
        <tissue evidence="2">Whole Body</tissue>
    </source>
</reference>
<dbReference type="Proteomes" id="UP000478052">
    <property type="component" value="Unassembled WGS sequence"/>
</dbReference>
<proteinExistence type="predicted"/>
<keyword evidence="1" id="KW-0472">Membrane</keyword>
<accession>A0A6G0W4W9</accession>
<keyword evidence="1" id="KW-1133">Transmembrane helix</keyword>
<name>A0A6G0W4W9_APHCR</name>
<sequence length="40" mass="5035">MSFLFFRYHLYKKSSYCFIINYFCVFYARITFFVVLISKK</sequence>
<organism evidence="2 3">
    <name type="scientific">Aphis craccivora</name>
    <name type="common">Cowpea aphid</name>
    <dbReference type="NCBI Taxonomy" id="307492"/>
    <lineage>
        <taxon>Eukaryota</taxon>
        <taxon>Metazoa</taxon>
        <taxon>Ecdysozoa</taxon>
        <taxon>Arthropoda</taxon>
        <taxon>Hexapoda</taxon>
        <taxon>Insecta</taxon>
        <taxon>Pterygota</taxon>
        <taxon>Neoptera</taxon>
        <taxon>Paraneoptera</taxon>
        <taxon>Hemiptera</taxon>
        <taxon>Sternorrhyncha</taxon>
        <taxon>Aphidomorpha</taxon>
        <taxon>Aphidoidea</taxon>
        <taxon>Aphididae</taxon>
        <taxon>Aphidini</taxon>
        <taxon>Aphis</taxon>
        <taxon>Aphis</taxon>
    </lineage>
</organism>
<comment type="caution">
    <text evidence="2">The sequence shown here is derived from an EMBL/GenBank/DDBJ whole genome shotgun (WGS) entry which is preliminary data.</text>
</comment>
<protein>
    <submittedName>
        <fullName evidence="2">Uncharacterized protein</fullName>
    </submittedName>
</protein>
<keyword evidence="1" id="KW-0812">Transmembrane</keyword>
<evidence type="ECO:0000313" key="3">
    <source>
        <dbReference type="Proteomes" id="UP000478052"/>
    </source>
</evidence>
<dbReference type="AlphaFoldDB" id="A0A6G0W4W9"/>
<dbReference type="EMBL" id="VUJU01009393">
    <property type="protein sequence ID" value="KAF0720859.1"/>
    <property type="molecule type" value="Genomic_DNA"/>
</dbReference>
<gene>
    <name evidence="2" type="ORF">FWK35_00039288</name>
</gene>
<evidence type="ECO:0000256" key="1">
    <source>
        <dbReference type="SAM" id="Phobius"/>
    </source>
</evidence>